<accession>A0A329SEK8</accession>
<dbReference type="STRING" id="29920.A0A329SEK8"/>
<reference evidence="2 3" key="1">
    <citation type="submission" date="2018-01" db="EMBL/GenBank/DDBJ databases">
        <title>Draft genome of the strawberry crown rot pathogen Phytophthora cactorum.</title>
        <authorList>
            <person name="Armitage A.D."/>
            <person name="Lysoe E."/>
            <person name="Nellist C.F."/>
            <person name="Harrison R.J."/>
            <person name="Brurberg M.B."/>
        </authorList>
    </citation>
    <scope>NUCLEOTIDE SEQUENCE [LARGE SCALE GENOMIC DNA]</scope>
    <source>
        <strain evidence="2 3">10300</strain>
    </source>
</reference>
<dbReference type="Proteomes" id="UP000251314">
    <property type="component" value="Unassembled WGS sequence"/>
</dbReference>
<dbReference type="AlphaFoldDB" id="A0A329SEK8"/>
<dbReference type="PANTHER" id="PTHR33266:SF1">
    <property type="entry name" value="F-BOX DOMAIN-CONTAINING PROTEIN"/>
    <property type="match status" value="1"/>
</dbReference>
<proteinExistence type="predicted"/>
<dbReference type="PANTHER" id="PTHR33266">
    <property type="entry name" value="CHROMOSOME 15, WHOLE GENOME SHOTGUN SEQUENCE"/>
    <property type="match status" value="1"/>
</dbReference>
<sequence>MSVLIPGIGRCQVEWHKLEFHQEESTEAGSDLMALTLDLSSNVDGTLDFDRLIPFLQAVGPPLKALTLQGFDKPFRDIIDLNAVIRSCPNLQEPTLTRDLVDVQLDFSEYRASNTTIPELRFEWLNIADFTGALWGRNSPLDKEVRKIGVLEGAAYKAVVTGSKAEAWNALKHMGRPKWLSNFTDLATEYGLPQTSADDVVHLAANKLLLGISSLVNTYNETVMFGVASMLCRLGVRPRPTSTLASHAVANFMAILAYVGYEKDDYLSSYASDPVLALGAIKVWYTRKDGLAKYILPQLKRLILDEVLDTGGIGEMVARILLLLAMDKCVIGDKLFYLCVLRGQYVSVETFLEILGADILQRNGPCRLRLEPNEDTLWYLLGRRAAGTFPRDQREVDLLIPMFWKRSINGSEMETDEKTKEIGDKESMILIRVKNRYPKDSDFSMSKLRPRVIFEDEATSDTNSDANPLSKRANNEIIRVYMNLQEVRQRSEQGNDFFNFIHCISFKDESSPTMDSGPNASGEASKMEYSTYPFLDEDVAKCLASIVESEWNPQALLDGDLEYRRSLEKGSEGDTSVVLSEVMSDDELKETTSLGFAYPSGYRKEDDLTRVENGGGADN</sequence>
<protein>
    <submittedName>
        <fullName evidence="2">Uncharacterized protein</fullName>
    </submittedName>
</protein>
<comment type="caution">
    <text evidence="2">The sequence shown here is derived from an EMBL/GenBank/DDBJ whole genome shotgun (WGS) entry which is preliminary data.</text>
</comment>
<dbReference type="VEuPathDB" id="FungiDB:PC110_g9588"/>
<evidence type="ECO:0000313" key="3">
    <source>
        <dbReference type="Proteomes" id="UP000251314"/>
    </source>
</evidence>
<gene>
    <name evidence="2" type="ORF">PC110_g9588</name>
</gene>
<evidence type="ECO:0000256" key="1">
    <source>
        <dbReference type="SAM" id="MobiDB-lite"/>
    </source>
</evidence>
<keyword evidence="3" id="KW-1185">Reference proteome</keyword>
<feature type="region of interest" description="Disordered" evidence="1">
    <location>
        <begin position="599"/>
        <end position="619"/>
    </location>
</feature>
<evidence type="ECO:0000313" key="2">
    <source>
        <dbReference type="EMBL" id="RAW34098.1"/>
    </source>
</evidence>
<dbReference type="EMBL" id="MJFZ01000213">
    <property type="protein sequence ID" value="RAW34098.1"/>
    <property type="molecule type" value="Genomic_DNA"/>
</dbReference>
<dbReference type="OrthoDB" id="128760at2759"/>
<organism evidence="2 3">
    <name type="scientific">Phytophthora cactorum</name>
    <dbReference type="NCBI Taxonomy" id="29920"/>
    <lineage>
        <taxon>Eukaryota</taxon>
        <taxon>Sar</taxon>
        <taxon>Stramenopiles</taxon>
        <taxon>Oomycota</taxon>
        <taxon>Peronosporomycetes</taxon>
        <taxon>Peronosporales</taxon>
        <taxon>Peronosporaceae</taxon>
        <taxon>Phytophthora</taxon>
    </lineage>
</organism>
<name>A0A329SEK8_9STRA</name>